<organism evidence="1 2">
    <name type="scientific">Cystoisospora suis</name>
    <dbReference type="NCBI Taxonomy" id="483139"/>
    <lineage>
        <taxon>Eukaryota</taxon>
        <taxon>Sar</taxon>
        <taxon>Alveolata</taxon>
        <taxon>Apicomplexa</taxon>
        <taxon>Conoidasida</taxon>
        <taxon>Coccidia</taxon>
        <taxon>Eucoccidiorida</taxon>
        <taxon>Eimeriorina</taxon>
        <taxon>Sarcocystidae</taxon>
        <taxon>Cystoisospora</taxon>
    </lineage>
</organism>
<dbReference type="VEuPathDB" id="ToxoDB:CSUI_004839"/>
<name>A0A2C6K9N3_9APIC</name>
<dbReference type="GeneID" id="94428231"/>
<proteinExistence type="predicted"/>
<comment type="caution">
    <text evidence="1">The sequence shown here is derived from an EMBL/GenBank/DDBJ whole genome shotgun (WGS) entry which is preliminary data.</text>
</comment>
<reference evidence="1 2" key="1">
    <citation type="journal article" date="2017" name="Int. J. Parasitol.">
        <title>The genome of the protozoan parasite Cystoisospora suis and a reverse vaccinology approach to identify vaccine candidates.</title>
        <authorList>
            <person name="Palmieri N."/>
            <person name="Shrestha A."/>
            <person name="Ruttkowski B."/>
            <person name="Beck T."/>
            <person name="Vogl C."/>
            <person name="Tomley F."/>
            <person name="Blake D.P."/>
            <person name="Joachim A."/>
        </authorList>
    </citation>
    <scope>NUCLEOTIDE SEQUENCE [LARGE SCALE GENOMIC DNA]</scope>
    <source>
        <strain evidence="1 2">Wien I</strain>
    </source>
</reference>
<dbReference type="AlphaFoldDB" id="A0A2C6K9N3"/>
<dbReference type="EMBL" id="MIGC01002313">
    <property type="protein sequence ID" value="PHJ21321.1"/>
    <property type="molecule type" value="Genomic_DNA"/>
</dbReference>
<protein>
    <submittedName>
        <fullName evidence="1">Uncharacterized protein</fullName>
    </submittedName>
</protein>
<gene>
    <name evidence="1" type="ORF">CSUI_004839</name>
</gene>
<evidence type="ECO:0000313" key="1">
    <source>
        <dbReference type="EMBL" id="PHJ21321.1"/>
    </source>
</evidence>
<sequence>MRLILCAGTSVSMHCIKGSCSSSFLFHVFVLPFLLTQGHFSFPSFFSRGREREKQQKVSHGPRFHKSSPPTSFFFISALVNIWSLSG</sequence>
<dbReference type="Proteomes" id="UP000221165">
    <property type="component" value="Unassembled WGS sequence"/>
</dbReference>
<accession>A0A2C6K9N3</accession>
<evidence type="ECO:0000313" key="2">
    <source>
        <dbReference type="Proteomes" id="UP000221165"/>
    </source>
</evidence>
<keyword evidence="2" id="KW-1185">Reference proteome</keyword>
<dbReference type="RefSeq" id="XP_067923005.1">
    <property type="nucleotide sequence ID" value="XM_068065020.1"/>
</dbReference>